<proteinExistence type="predicted"/>
<dbReference type="GO" id="GO:0046279">
    <property type="term" value="P:3,4-dihydroxybenzoate biosynthetic process"/>
    <property type="evidence" value="ECO:0007669"/>
    <property type="project" value="TreeGrafter"/>
</dbReference>
<keyword evidence="7" id="KW-1185">Reference proteome</keyword>
<dbReference type="EMBL" id="LT629739">
    <property type="protein sequence ID" value="SDS54350.1"/>
    <property type="molecule type" value="Genomic_DNA"/>
</dbReference>
<sequence length="304" mass="31104">MKQLPFLNDAADRRGADDSSTSAAIPAATPVAADPRRPAIIVPVQVTSPEEIAAQCSAIAETGVVDVIEWRIDPVIASIADEGSRGSDAAESQALAEAILGLAVHVRRAGLPVLITLRTGFEGGVADVSEGGYAEILTRIVTGLSGPPTPTTAAAPTTTTATPALTWALDVEIERSQAADLIDTAHNHGISVVASHHNFAGTDSAESLAATFTTMAGSGADVAKIAMMPQTHADVTELLRVTAQADEVVEIPVLGISMGRLGRTSRVMGGDFGSCASFAQLAQSSAPGQIAVTDLAGIFDRLYG</sequence>
<dbReference type="PANTHER" id="PTHR43699">
    <property type="entry name" value="3-DEHYDROQUINATE DEHYDRATASE"/>
    <property type="match status" value="1"/>
</dbReference>
<gene>
    <name evidence="6" type="ORF">SAMN04489751_2253</name>
</gene>
<evidence type="ECO:0000256" key="2">
    <source>
        <dbReference type="ARBA" id="ARBA00012060"/>
    </source>
</evidence>
<name>A0A1H1T294_BRESA</name>
<dbReference type="GO" id="GO:0003855">
    <property type="term" value="F:3-dehydroquinate dehydratase activity"/>
    <property type="evidence" value="ECO:0007669"/>
    <property type="project" value="UniProtKB-EC"/>
</dbReference>
<evidence type="ECO:0000256" key="4">
    <source>
        <dbReference type="ARBA" id="ARBA00023270"/>
    </source>
</evidence>
<dbReference type="AlphaFoldDB" id="A0A1H1T294"/>
<reference evidence="6" key="1">
    <citation type="submission" date="2016-10" db="EMBL/GenBank/DDBJ databases">
        <authorList>
            <person name="Varghese N."/>
            <person name="Submissions S."/>
        </authorList>
    </citation>
    <scope>NUCLEOTIDE SEQUENCE [LARGE SCALE GENOMIC DNA]</scope>
    <source>
        <strain evidence="6">DSM 22082</strain>
    </source>
</reference>
<dbReference type="CDD" id="cd00502">
    <property type="entry name" value="DHQase_I"/>
    <property type="match status" value="1"/>
</dbReference>
<dbReference type="SUPFAM" id="SSF51569">
    <property type="entry name" value="Aldolase"/>
    <property type="match status" value="1"/>
</dbReference>
<dbReference type="Pfam" id="PF01487">
    <property type="entry name" value="DHquinase_I"/>
    <property type="match status" value="1"/>
</dbReference>
<evidence type="ECO:0000313" key="6">
    <source>
        <dbReference type="EMBL" id="SDS54350.1"/>
    </source>
</evidence>
<dbReference type="InterPro" id="IPR018508">
    <property type="entry name" value="3-dehydroquinate_DH_AS"/>
</dbReference>
<protein>
    <recommendedName>
        <fullName evidence="2">3-dehydroquinate dehydratase</fullName>
        <ecNumber evidence="2">4.2.1.10</ecNumber>
    </recommendedName>
</protein>
<dbReference type="STRING" id="629680.SAMN04489751_2253"/>
<evidence type="ECO:0000256" key="5">
    <source>
        <dbReference type="SAM" id="MobiDB-lite"/>
    </source>
</evidence>
<dbReference type="PANTHER" id="PTHR43699:SF1">
    <property type="entry name" value="3-DEHYDROQUINATE DEHYDRATASE"/>
    <property type="match status" value="1"/>
</dbReference>
<keyword evidence="4" id="KW-0704">Schiff base</keyword>
<feature type="compositionally biased region" description="Low complexity" evidence="5">
    <location>
        <begin position="18"/>
        <end position="30"/>
    </location>
</feature>
<dbReference type="InterPro" id="IPR013785">
    <property type="entry name" value="Aldolase_TIM"/>
</dbReference>
<accession>A0A1H1T294</accession>
<dbReference type="EC" id="4.2.1.10" evidence="2"/>
<dbReference type="Gene3D" id="3.20.20.70">
    <property type="entry name" value="Aldolase class I"/>
    <property type="match status" value="1"/>
</dbReference>
<dbReference type="Proteomes" id="UP000199700">
    <property type="component" value="Chromosome"/>
</dbReference>
<dbReference type="PROSITE" id="PS01028">
    <property type="entry name" value="DEHYDROQUINASE_I"/>
    <property type="match status" value="1"/>
</dbReference>
<dbReference type="RefSeq" id="WP_231938775.1">
    <property type="nucleotide sequence ID" value="NZ_LT629739.1"/>
</dbReference>
<organism evidence="6 7">
    <name type="scientific">Brevibacterium sandarakinum</name>
    <dbReference type="NCBI Taxonomy" id="629680"/>
    <lineage>
        <taxon>Bacteria</taxon>
        <taxon>Bacillati</taxon>
        <taxon>Actinomycetota</taxon>
        <taxon>Actinomycetes</taxon>
        <taxon>Micrococcales</taxon>
        <taxon>Brevibacteriaceae</taxon>
        <taxon>Brevibacterium</taxon>
    </lineage>
</organism>
<evidence type="ECO:0000256" key="1">
    <source>
        <dbReference type="ARBA" id="ARBA00001864"/>
    </source>
</evidence>
<evidence type="ECO:0000313" key="7">
    <source>
        <dbReference type="Proteomes" id="UP000199700"/>
    </source>
</evidence>
<dbReference type="InterPro" id="IPR050146">
    <property type="entry name" value="Type-I_3-dehydroquinase"/>
</dbReference>
<comment type="catalytic activity">
    <reaction evidence="1">
        <text>3-dehydroquinate = 3-dehydroshikimate + H2O</text>
        <dbReference type="Rhea" id="RHEA:21096"/>
        <dbReference type="ChEBI" id="CHEBI:15377"/>
        <dbReference type="ChEBI" id="CHEBI:16630"/>
        <dbReference type="ChEBI" id="CHEBI:32364"/>
        <dbReference type="EC" id="4.2.1.10"/>
    </reaction>
</comment>
<dbReference type="InterPro" id="IPR001381">
    <property type="entry name" value="DHquinase_I"/>
</dbReference>
<keyword evidence="3" id="KW-0456">Lyase</keyword>
<feature type="region of interest" description="Disordered" evidence="5">
    <location>
        <begin position="1"/>
        <end position="30"/>
    </location>
</feature>
<evidence type="ECO:0000256" key="3">
    <source>
        <dbReference type="ARBA" id="ARBA00023239"/>
    </source>
</evidence>